<dbReference type="PANTHER" id="PTHR30483">
    <property type="entry name" value="LEUCINE-SPECIFIC-BINDING PROTEIN"/>
    <property type="match status" value="1"/>
</dbReference>
<dbReference type="Pfam" id="PF13458">
    <property type="entry name" value="Peripla_BP_6"/>
    <property type="match status" value="1"/>
</dbReference>
<organism evidence="4 5">
    <name type="scientific">Fraserbacteria sp. (strain RBG_16_55_9)</name>
    <dbReference type="NCBI Taxonomy" id="1817864"/>
    <lineage>
        <taxon>Bacteria</taxon>
        <taxon>Candidatus Fraseribacteriota</taxon>
    </lineage>
</organism>
<reference evidence="4 5" key="1">
    <citation type="journal article" date="2016" name="Nat. Commun.">
        <title>Thousands of microbial genomes shed light on interconnected biogeochemical processes in an aquifer system.</title>
        <authorList>
            <person name="Anantharaman K."/>
            <person name="Brown C.T."/>
            <person name="Hug L.A."/>
            <person name="Sharon I."/>
            <person name="Castelle C.J."/>
            <person name="Probst A.J."/>
            <person name="Thomas B.C."/>
            <person name="Singh A."/>
            <person name="Wilkins M.J."/>
            <person name="Karaoz U."/>
            <person name="Brodie E.L."/>
            <person name="Williams K.H."/>
            <person name="Hubbard S.S."/>
            <person name="Banfield J.F."/>
        </authorList>
    </citation>
    <scope>NUCLEOTIDE SEQUENCE [LARGE SCALE GENOMIC DNA]</scope>
    <source>
        <strain evidence="5">RBG_16_55_9</strain>
    </source>
</reference>
<keyword evidence="2" id="KW-0732">Signal</keyword>
<dbReference type="InterPro" id="IPR051010">
    <property type="entry name" value="BCAA_transport"/>
</dbReference>
<dbReference type="PANTHER" id="PTHR30483:SF6">
    <property type="entry name" value="PERIPLASMIC BINDING PROTEIN OF ABC TRANSPORTER FOR NATURAL AMINO ACIDS"/>
    <property type="match status" value="1"/>
</dbReference>
<comment type="caution">
    <text evidence="4">The sequence shown here is derived from an EMBL/GenBank/DDBJ whole genome shotgun (WGS) entry which is preliminary data.</text>
</comment>
<comment type="similarity">
    <text evidence="1">Belongs to the leucine-binding protein family.</text>
</comment>
<dbReference type="Gene3D" id="3.40.50.2300">
    <property type="match status" value="2"/>
</dbReference>
<evidence type="ECO:0000313" key="5">
    <source>
        <dbReference type="Proteomes" id="UP000179157"/>
    </source>
</evidence>
<dbReference type="InterPro" id="IPR006311">
    <property type="entry name" value="TAT_signal"/>
</dbReference>
<dbReference type="EMBL" id="MFGX01000098">
    <property type="protein sequence ID" value="OGF53678.1"/>
    <property type="molecule type" value="Genomic_DNA"/>
</dbReference>
<gene>
    <name evidence="4" type="ORF">A2Z21_01280</name>
</gene>
<proteinExistence type="inferred from homology"/>
<dbReference type="Proteomes" id="UP000179157">
    <property type="component" value="Unassembled WGS sequence"/>
</dbReference>
<evidence type="ECO:0000313" key="4">
    <source>
        <dbReference type="EMBL" id="OGF53678.1"/>
    </source>
</evidence>
<accession>A0A1F5UR78</accession>
<protein>
    <recommendedName>
        <fullName evidence="3">Leucine-binding protein domain-containing protein</fullName>
    </recommendedName>
</protein>
<name>A0A1F5UR78_FRAXR</name>
<dbReference type="PROSITE" id="PS51318">
    <property type="entry name" value="TAT"/>
    <property type="match status" value="1"/>
</dbReference>
<dbReference type="SUPFAM" id="SSF53822">
    <property type="entry name" value="Periplasmic binding protein-like I"/>
    <property type="match status" value="1"/>
</dbReference>
<dbReference type="STRING" id="1817864.A2Z21_01280"/>
<evidence type="ECO:0000256" key="1">
    <source>
        <dbReference type="ARBA" id="ARBA00010062"/>
    </source>
</evidence>
<dbReference type="AlphaFoldDB" id="A0A1F5UR78"/>
<evidence type="ECO:0000259" key="3">
    <source>
        <dbReference type="Pfam" id="PF13458"/>
    </source>
</evidence>
<feature type="domain" description="Leucine-binding protein" evidence="3">
    <location>
        <begin position="32"/>
        <end position="390"/>
    </location>
</feature>
<dbReference type="InterPro" id="IPR028082">
    <property type="entry name" value="Peripla_BP_I"/>
</dbReference>
<dbReference type="InterPro" id="IPR028081">
    <property type="entry name" value="Leu-bd"/>
</dbReference>
<sequence length="416" mass="46045">MLTCTRRDFFRTAGAGLLAFALGPRASAQPKEIVIGHQAPLTGAVAQFGPWHNRAIRAVIDRINAAGGISSLPLVLVTEDEASNPEIGQDKFRKLVLQEGADFVIGSVWSATNLATAPLARELKTVYFPQGIATEITGEAGNRYIFKSYHTVRGAVNAGARWTVENLGKRWTIVASQLEFAQSQAADWRAQLEALGAEIVDVITIPFRPADFLPYVSRVNVDRTEVLYQAFTALDTIRFLQAARDLGLHERLKILGLIEGIDVLDTNSPAFEGTYYITSYPRRASQVPEELQELDPVYRRSLDIDEEGRSPQGTVVPIADLFGSWQALSLIRKGIEQSGWQSKADNSAFIQALEGRNWSAGLEFPQGDGFLRPEDHLAFHGHYIEHVEKGQLNVLLRISRDASLYSPLIDYTQQEL</sequence>
<evidence type="ECO:0000256" key="2">
    <source>
        <dbReference type="ARBA" id="ARBA00022729"/>
    </source>
</evidence>